<dbReference type="eggNOG" id="ENOG50301YK">
    <property type="taxonomic scope" value="Bacteria"/>
</dbReference>
<accession>K5BJL7</accession>
<keyword evidence="5" id="KW-1185">Reference proteome</keyword>
<dbReference type="PATRIC" id="fig|1122247.3.peg.2564"/>
<dbReference type="AlphaFoldDB" id="K5BJL7"/>
<dbReference type="Pfam" id="PF26525">
    <property type="entry name" value="DUF8174"/>
    <property type="match status" value="1"/>
</dbReference>
<keyword evidence="2" id="KW-1133">Transmembrane helix</keyword>
<dbReference type="Proteomes" id="UP000006265">
    <property type="component" value="Unassembled WGS sequence"/>
</dbReference>
<keyword evidence="2" id="KW-0812">Transmembrane</keyword>
<gene>
    <name evidence="4" type="ORF">C731_2670</name>
</gene>
<dbReference type="InterPro" id="IPR058487">
    <property type="entry name" value="DUF8174"/>
</dbReference>
<evidence type="ECO:0000256" key="1">
    <source>
        <dbReference type="SAM" id="MobiDB-lite"/>
    </source>
</evidence>
<name>K5BJL7_MYCHD</name>
<evidence type="ECO:0000313" key="4">
    <source>
        <dbReference type="EMBL" id="EKF23334.1"/>
    </source>
</evidence>
<feature type="region of interest" description="Disordered" evidence="1">
    <location>
        <begin position="1"/>
        <end position="74"/>
    </location>
</feature>
<evidence type="ECO:0000256" key="2">
    <source>
        <dbReference type="SAM" id="Phobius"/>
    </source>
</evidence>
<dbReference type="EMBL" id="AMRA01000072">
    <property type="protein sequence ID" value="EKF23334.1"/>
    <property type="molecule type" value="Genomic_DNA"/>
</dbReference>
<organism evidence="4 5">
    <name type="scientific">Mycolicibacterium hassiacum (strain DSM 44199 / CIP 105218 / JCM 12690 / 3849)</name>
    <name type="common">Mycobacterium hassiacum</name>
    <dbReference type="NCBI Taxonomy" id="1122247"/>
    <lineage>
        <taxon>Bacteria</taxon>
        <taxon>Bacillati</taxon>
        <taxon>Actinomycetota</taxon>
        <taxon>Actinomycetes</taxon>
        <taxon>Mycobacteriales</taxon>
        <taxon>Mycobacteriaceae</taxon>
        <taxon>Mycolicibacterium</taxon>
    </lineage>
</organism>
<feature type="compositionally biased region" description="Low complexity" evidence="1">
    <location>
        <begin position="35"/>
        <end position="54"/>
    </location>
</feature>
<protein>
    <recommendedName>
        <fullName evidence="3">DUF8174 domain-containing protein</fullName>
    </recommendedName>
</protein>
<dbReference type="OrthoDB" id="4761684at2"/>
<keyword evidence="2" id="KW-0472">Membrane</keyword>
<comment type="caution">
    <text evidence="4">The sequence shown here is derived from an EMBL/GenBank/DDBJ whole genome shotgun (WGS) entry which is preliminary data.</text>
</comment>
<feature type="domain" description="DUF8174" evidence="3">
    <location>
        <begin position="126"/>
        <end position="251"/>
    </location>
</feature>
<evidence type="ECO:0000313" key="5">
    <source>
        <dbReference type="Proteomes" id="UP000006265"/>
    </source>
</evidence>
<proteinExistence type="predicted"/>
<feature type="transmembrane region" description="Helical" evidence="2">
    <location>
        <begin position="94"/>
        <end position="115"/>
    </location>
</feature>
<dbReference type="RefSeq" id="WP_005628268.1">
    <property type="nucleotide sequence ID" value="NZ_AMRA01000072.1"/>
</dbReference>
<reference evidence="4 5" key="1">
    <citation type="journal article" date="2012" name="J. Bacteriol.">
        <title>Genome sequence of Mycobacterium hassiacum DSM 44199, a rare source of heat-stable mycobacterial proteins.</title>
        <authorList>
            <person name="Tiago I."/>
            <person name="Maranha A."/>
            <person name="Mendes V."/>
            <person name="Alarico S."/>
            <person name="Moynihan P.J."/>
            <person name="Clarke A.J."/>
            <person name="Macedo-Ribeiro S."/>
            <person name="Pereira P.J."/>
            <person name="Empadinhas N."/>
        </authorList>
    </citation>
    <scope>NUCLEOTIDE SEQUENCE [LARGE SCALE GENOMIC DNA]</scope>
    <source>
        <strain evidence="5">DSM 44199 / CIP 105218 / JCM 12690 / 3849</strain>
    </source>
</reference>
<sequence>MAGPYPPDHGAGQADPHIYPYPENAEPGRDANATPEGSQSPQSGPEGSQPPGSQHVGPPFAGARPVGPDGPYPGPYPGMLPPPVPYPKRRRWPLVAAAVGAVVLVAAVAGAAVLITRNLGDTRTTASGAAVSEESARTAIQNYLDALLSGDDETVARHTLCGLFDAVKERRSDMSLAQLASDAFRKQFSRAEVTSIDKIVTLSPQQAQVLFTMRVDPARGARGGRGPGEQQAVAQVLNEDGQVLVCSYLPRTGGQY</sequence>
<evidence type="ECO:0000259" key="3">
    <source>
        <dbReference type="Pfam" id="PF26525"/>
    </source>
</evidence>